<evidence type="ECO:0000313" key="1">
    <source>
        <dbReference type="EMBL" id="KAL0932167.1"/>
    </source>
</evidence>
<gene>
    <name evidence="1" type="ORF">CTRU02_213120</name>
</gene>
<keyword evidence="2" id="KW-1185">Reference proteome</keyword>
<dbReference type="Proteomes" id="UP000805649">
    <property type="component" value="Unassembled WGS sequence"/>
</dbReference>
<name>A0ACC3YK77_COLTU</name>
<comment type="caution">
    <text evidence="1">The sequence shown here is derived from an EMBL/GenBank/DDBJ whole genome shotgun (WGS) entry which is preliminary data.</text>
</comment>
<sequence length="81" mass="8757">MKYLSIILSFVAASNAAWCNHGWGKPSGASCYTGYTNTYCCESPGSKHGSFQEERPCFDPHANGRPVLQSCEGSGFVRCCP</sequence>
<protein>
    <submittedName>
        <fullName evidence="1">Uncharacterized protein</fullName>
    </submittedName>
</protein>
<evidence type="ECO:0000313" key="2">
    <source>
        <dbReference type="Proteomes" id="UP000805649"/>
    </source>
</evidence>
<proteinExistence type="predicted"/>
<organism evidence="1 2">
    <name type="scientific">Colletotrichum truncatum</name>
    <name type="common">Anthracnose fungus</name>
    <name type="synonym">Colletotrichum capsici</name>
    <dbReference type="NCBI Taxonomy" id="5467"/>
    <lineage>
        <taxon>Eukaryota</taxon>
        <taxon>Fungi</taxon>
        <taxon>Dikarya</taxon>
        <taxon>Ascomycota</taxon>
        <taxon>Pezizomycotina</taxon>
        <taxon>Sordariomycetes</taxon>
        <taxon>Hypocreomycetidae</taxon>
        <taxon>Glomerellales</taxon>
        <taxon>Glomerellaceae</taxon>
        <taxon>Colletotrichum</taxon>
        <taxon>Colletotrichum truncatum species complex</taxon>
    </lineage>
</organism>
<dbReference type="EMBL" id="VUJX02000009">
    <property type="protein sequence ID" value="KAL0932167.1"/>
    <property type="molecule type" value="Genomic_DNA"/>
</dbReference>
<reference evidence="1 2" key="1">
    <citation type="journal article" date="2020" name="Phytopathology">
        <title>Genome Sequence Resources of Colletotrichum truncatum, C. plurivorum, C. musicola, and C. sojae: Four Species Pathogenic to Soybean (Glycine max).</title>
        <authorList>
            <person name="Rogerio F."/>
            <person name="Boufleur T.R."/>
            <person name="Ciampi-Guillardi M."/>
            <person name="Sukno S.A."/>
            <person name="Thon M.R."/>
            <person name="Massola Junior N.S."/>
            <person name="Baroncelli R."/>
        </authorList>
    </citation>
    <scope>NUCLEOTIDE SEQUENCE [LARGE SCALE GENOMIC DNA]</scope>
    <source>
        <strain evidence="1 2">CMES1059</strain>
    </source>
</reference>
<accession>A0ACC3YK77</accession>